<protein>
    <submittedName>
        <fullName evidence="1">Uncharacterized protein</fullName>
    </submittedName>
</protein>
<proteinExistence type="predicted"/>
<evidence type="ECO:0000313" key="2">
    <source>
        <dbReference type="Proteomes" id="UP000005408"/>
    </source>
</evidence>
<keyword evidence="2" id="KW-1185">Reference proteome</keyword>
<dbReference type="Proteomes" id="UP000005408">
    <property type="component" value="Unassembled WGS sequence"/>
</dbReference>
<name>A0A8W8I5S7_MAGGI</name>
<sequence>MAPVNRRRNKLGQFKSQLRIKARDSEKASNNVIEEHNYTSAHMCLGFNGCNVCCPGLNKLNAARKISTNDLILKGRRIVEFRVLIEGLSNCAKCLCGPLYLSLQTVKAEMKVGLAGYLYVQCTYCGNVNRVPYGKKTEEGDRPARNAQLLCKYKARCSND</sequence>
<organism evidence="1 2">
    <name type="scientific">Magallana gigas</name>
    <name type="common">Pacific oyster</name>
    <name type="synonym">Crassostrea gigas</name>
    <dbReference type="NCBI Taxonomy" id="29159"/>
    <lineage>
        <taxon>Eukaryota</taxon>
        <taxon>Metazoa</taxon>
        <taxon>Spiralia</taxon>
        <taxon>Lophotrochozoa</taxon>
        <taxon>Mollusca</taxon>
        <taxon>Bivalvia</taxon>
        <taxon>Autobranchia</taxon>
        <taxon>Pteriomorphia</taxon>
        <taxon>Ostreida</taxon>
        <taxon>Ostreoidea</taxon>
        <taxon>Ostreidae</taxon>
        <taxon>Magallana</taxon>
    </lineage>
</organism>
<dbReference type="AlphaFoldDB" id="A0A8W8I5S7"/>
<evidence type="ECO:0000313" key="1">
    <source>
        <dbReference type="EnsemblMetazoa" id="G1264.1:cds"/>
    </source>
</evidence>
<dbReference type="EnsemblMetazoa" id="G1264.1">
    <property type="protein sequence ID" value="G1264.1:cds"/>
    <property type="gene ID" value="G1264"/>
</dbReference>
<accession>A0A8W8I5S7</accession>
<reference evidence="1" key="1">
    <citation type="submission" date="2022-08" db="UniProtKB">
        <authorList>
            <consortium name="EnsemblMetazoa"/>
        </authorList>
    </citation>
    <scope>IDENTIFICATION</scope>
    <source>
        <strain evidence="1">05x7-T-G4-1.051#20</strain>
    </source>
</reference>